<evidence type="ECO:0000256" key="6">
    <source>
        <dbReference type="ARBA" id="ARBA00023136"/>
    </source>
</evidence>
<keyword evidence="2" id="KW-0813">Transport</keyword>
<evidence type="ECO:0000256" key="4">
    <source>
        <dbReference type="ARBA" id="ARBA00022692"/>
    </source>
</evidence>
<sequence>MSNNSIPQHIPRGRWFFVVPVAFIMYMISYMDRNNISFGFAGLEKDLGISATYVGLAAGIFFWGFMILQVPGGFWAQKFGTKKLISVCLFIWGILSISTGYVNNLTELLIVRFLLGTIEGVIWPSAMVLLGNWFPQKERTRANAFFMMGAPISSIIMAPLSGIILDWVGWREMFLFEGIPAIIWAVVWWFVIADKPSTAKWITKEEREYIENTLEEERKKIVNQPKNFREAAKNRNVLLLAATYFLGIMGLYGFSLWLPEIVKTVSDGSSNTVVGLITALPWISACLGLIICSSICDKTGKNKLMYTLTCVSAAVFLLILTFTGKNYPVISIICLTLINFSYAKNAAFWAIPSKILKGGVLGGATGFINAIGNLGGFFGPYLFGLMLTLTNSTKAGMIIFSIILLAAAFLVQLVRTSKETDPKLKSGTEEFKVS</sequence>
<feature type="transmembrane region" description="Helical" evidence="7">
    <location>
        <begin position="174"/>
        <end position="192"/>
    </location>
</feature>
<feature type="transmembrane region" description="Helical" evidence="7">
    <location>
        <begin position="395"/>
        <end position="414"/>
    </location>
</feature>
<organism evidence="9 10">
    <name type="scientific">Pullulanibacillus camelliae</name>
    <dbReference type="NCBI Taxonomy" id="1707096"/>
    <lineage>
        <taxon>Bacteria</taxon>
        <taxon>Bacillati</taxon>
        <taxon>Bacillota</taxon>
        <taxon>Bacilli</taxon>
        <taxon>Bacillales</taxon>
        <taxon>Sporolactobacillaceae</taxon>
        <taxon>Pullulanibacillus</taxon>
    </lineage>
</organism>
<dbReference type="InterPro" id="IPR020846">
    <property type="entry name" value="MFS_dom"/>
</dbReference>
<evidence type="ECO:0000313" key="10">
    <source>
        <dbReference type="Proteomes" id="UP000628775"/>
    </source>
</evidence>
<dbReference type="PIRSF" id="PIRSF002808">
    <property type="entry name" value="Hexose_phosphate_transp"/>
    <property type="match status" value="1"/>
</dbReference>
<evidence type="ECO:0000256" key="1">
    <source>
        <dbReference type="ARBA" id="ARBA00004651"/>
    </source>
</evidence>
<feature type="transmembrane region" description="Helical" evidence="7">
    <location>
        <begin position="358"/>
        <end position="383"/>
    </location>
</feature>
<evidence type="ECO:0000256" key="5">
    <source>
        <dbReference type="ARBA" id="ARBA00022989"/>
    </source>
</evidence>
<reference evidence="9" key="1">
    <citation type="journal article" date="2014" name="Int. J. Syst. Evol. Microbiol.">
        <title>Complete genome sequence of Corynebacterium casei LMG S-19264T (=DSM 44701T), isolated from a smear-ripened cheese.</title>
        <authorList>
            <consortium name="US DOE Joint Genome Institute (JGI-PGF)"/>
            <person name="Walter F."/>
            <person name="Albersmeier A."/>
            <person name="Kalinowski J."/>
            <person name="Ruckert C."/>
        </authorList>
    </citation>
    <scope>NUCLEOTIDE SEQUENCE</scope>
    <source>
        <strain evidence="9">CGMCC 1.15371</strain>
    </source>
</reference>
<keyword evidence="6 7" id="KW-0472">Membrane</keyword>
<feature type="transmembrane region" description="Helical" evidence="7">
    <location>
        <begin position="237"/>
        <end position="258"/>
    </location>
</feature>
<evidence type="ECO:0000259" key="8">
    <source>
        <dbReference type="PROSITE" id="PS50850"/>
    </source>
</evidence>
<dbReference type="AlphaFoldDB" id="A0A8J2YF47"/>
<gene>
    <name evidence="9" type="ORF">GCM10011391_02990</name>
</gene>
<dbReference type="Gene3D" id="1.20.1250.20">
    <property type="entry name" value="MFS general substrate transporter like domains"/>
    <property type="match status" value="2"/>
</dbReference>
<name>A0A8J2YF47_9BACL</name>
<evidence type="ECO:0000313" key="9">
    <source>
        <dbReference type="EMBL" id="GGE27908.1"/>
    </source>
</evidence>
<feature type="domain" description="Major facilitator superfamily (MFS) profile" evidence="8">
    <location>
        <begin position="18"/>
        <end position="419"/>
    </location>
</feature>
<dbReference type="Pfam" id="PF07690">
    <property type="entry name" value="MFS_1"/>
    <property type="match status" value="1"/>
</dbReference>
<protein>
    <submittedName>
        <fullName evidence="9">MFS transporter</fullName>
    </submittedName>
</protein>
<evidence type="ECO:0000256" key="3">
    <source>
        <dbReference type="ARBA" id="ARBA00022475"/>
    </source>
</evidence>
<dbReference type="Proteomes" id="UP000628775">
    <property type="component" value="Unassembled WGS sequence"/>
</dbReference>
<evidence type="ECO:0000256" key="7">
    <source>
        <dbReference type="SAM" id="Phobius"/>
    </source>
</evidence>
<comment type="subcellular location">
    <subcellularLocation>
        <location evidence="1">Cell membrane</location>
        <topology evidence="1">Multi-pass membrane protein</topology>
    </subcellularLocation>
</comment>
<reference evidence="9" key="2">
    <citation type="submission" date="2020-09" db="EMBL/GenBank/DDBJ databases">
        <authorList>
            <person name="Sun Q."/>
            <person name="Zhou Y."/>
        </authorList>
    </citation>
    <scope>NUCLEOTIDE SEQUENCE</scope>
    <source>
        <strain evidence="9">CGMCC 1.15371</strain>
    </source>
</reference>
<dbReference type="GO" id="GO:0022857">
    <property type="term" value="F:transmembrane transporter activity"/>
    <property type="evidence" value="ECO:0007669"/>
    <property type="project" value="InterPro"/>
</dbReference>
<keyword evidence="3" id="KW-1003">Cell membrane</keyword>
<proteinExistence type="predicted"/>
<dbReference type="SUPFAM" id="SSF103473">
    <property type="entry name" value="MFS general substrate transporter"/>
    <property type="match status" value="1"/>
</dbReference>
<dbReference type="InterPro" id="IPR011701">
    <property type="entry name" value="MFS"/>
</dbReference>
<feature type="transmembrane region" description="Helical" evidence="7">
    <location>
        <begin position="12"/>
        <end position="31"/>
    </location>
</feature>
<dbReference type="InterPro" id="IPR050382">
    <property type="entry name" value="MFS_Na/Anion_cotransporter"/>
</dbReference>
<accession>A0A8J2YF47</accession>
<evidence type="ECO:0000256" key="2">
    <source>
        <dbReference type="ARBA" id="ARBA00022448"/>
    </source>
</evidence>
<dbReference type="PROSITE" id="PS50850">
    <property type="entry name" value="MFS"/>
    <property type="match status" value="1"/>
</dbReference>
<feature type="transmembrane region" description="Helical" evidence="7">
    <location>
        <begin position="145"/>
        <end position="168"/>
    </location>
</feature>
<feature type="transmembrane region" description="Helical" evidence="7">
    <location>
        <begin position="84"/>
        <end position="103"/>
    </location>
</feature>
<dbReference type="GO" id="GO:0005886">
    <property type="term" value="C:plasma membrane"/>
    <property type="evidence" value="ECO:0007669"/>
    <property type="project" value="UniProtKB-SubCell"/>
</dbReference>
<comment type="caution">
    <text evidence="9">The sequence shown here is derived from an EMBL/GenBank/DDBJ whole genome shotgun (WGS) entry which is preliminary data.</text>
</comment>
<keyword evidence="5 7" id="KW-1133">Transmembrane helix</keyword>
<feature type="transmembrane region" description="Helical" evidence="7">
    <location>
        <begin position="51"/>
        <end position="72"/>
    </location>
</feature>
<dbReference type="PANTHER" id="PTHR11662:SF399">
    <property type="entry name" value="FI19708P1-RELATED"/>
    <property type="match status" value="1"/>
</dbReference>
<dbReference type="PANTHER" id="PTHR11662">
    <property type="entry name" value="SOLUTE CARRIER FAMILY 17"/>
    <property type="match status" value="1"/>
</dbReference>
<keyword evidence="10" id="KW-1185">Reference proteome</keyword>
<dbReference type="InterPro" id="IPR036259">
    <property type="entry name" value="MFS_trans_sf"/>
</dbReference>
<keyword evidence="4 7" id="KW-0812">Transmembrane</keyword>
<dbReference type="InterPro" id="IPR000849">
    <property type="entry name" value="Sugar_P_transporter"/>
</dbReference>
<dbReference type="EMBL" id="BMIR01000001">
    <property type="protein sequence ID" value="GGE27908.1"/>
    <property type="molecule type" value="Genomic_DNA"/>
</dbReference>
<feature type="transmembrane region" description="Helical" evidence="7">
    <location>
        <begin position="304"/>
        <end position="323"/>
    </location>
</feature>
<dbReference type="RefSeq" id="WP_188688126.1">
    <property type="nucleotide sequence ID" value="NZ_BMIR01000001.1"/>
</dbReference>
<feature type="transmembrane region" description="Helical" evidence="7">
    <location>
        <begin position="273"/>
        <end position="292"/>
    </location>
</feature>
<dbReference type="CDD" id="cd17319">
    <property type="entry name" value="MFS_ExuT_GudP_like"/>
    <property type="match status" value="1"/>
</dbReference>
<feature type="transmembrane region" description="Helical" evidence="7">
    <location>
        <begin position="329"/>
        <end position="351"/>
    </location>
</feature>
<feature type="transmembrane region" description="Helical" evidence="7">
    <location>
        <begin position="109"/>
        <end position="133"/>
    </location>
</feature>